<evidence type="ECO:0008006" key="4">
    <source>
        <dbReference type="Google" id="ProtNLM"/>
    </source>
</evidence>
<evidence type="ECO:0000313" key="2">
    <source>
        <dbReference type="EMBL" id="SHK38535.1"/>
    </source>
</evidence>
<dbReference type="RefSeq" id="WP_072904332.1">
    <property type="nucleotide sequence ID" value="NZ_FRAD01000025.1"/>
</dbReference>
<name>A0A1M6S1H6_9CLOT</name>
<accession>A0A1M6S1H6</accession>
<feature type="coiled-coil region" evidence="1">
    <location>
        <begin position="16"/>
        <end position="50"/>
    </location>
</feature>
<keyword evidence="1" id="KW-0175">Coiled coil</keyword>
<organism evidence="2 3">
    <name type="scientific">Hathewaya proteolytica DSM 3090</name>
    <dbReference type="NCBI Taxonomy" id="1121331"/>
    <lineage>
        <taxon>Bacteria</taxon>
        <taxon>Bacillati</taxon>
        <taxon>Bacillota</taxon>
        <taxon>Clostridia</taxon>
        <taxon>Eubacteriales</taxon>
        <taxon>Clostridiaceae</taxon>
        <taxon>Hathewaya</taxon>
    </lineage>
</organism>
<dbReference type="EMBL" id="FRAD01000025">
    <property type="protein sequence ID" value="SHK38535.1"/>
    <property type="molecule type" value="Genomic_DNA"/>
</dbReference>
<dbReference type="OrthoDB" id="1935035at2"/>
<evidence type="ECO:0000256" key="1">
    <source>
        <dbReference type="SAM" id="Coils"/>
    </source>
</evidence>
<dbReference type="AlphaFoldDB" id="A0A1M6S1H6"/>
<dbReference type="Proteomes" id="UP000183952">
    <property type="component" value="Unassembled WGS sequence"/>
</dbReference>
<dbReference type="STRING" id="1121331.SAMN02745248_02422"/>
<reference evidence="2 3" key="1">
    <citation type="submission" date="2016-11" db="EMBL/GenBank/DDBJ databases">
        <authorList>
            <person name="Jaros S."/>
            <person name="Januszkiewicz K."/>
            <person name="Wedrychowicz H."/>
        </authorList>
    </citation>
    <scope>NUCLEOTIDE SEQUENCE [LARGE SCALE GENOMIC DNA]</scope>
    <source>
        <strain evidence="2 3">DSM 3090</strain>
    </source>
</reference>
<gene>
    <name evidence="2" type="ORF">SAMN02745248_02422</name>
</gene>
<protein>
    <recommendedName>
        <fullName evidence="4">Phage transcriptional regulator, RinA family</fullName>
    </recommendedName>
</protein>
<evidence type="ECO:0000313" key="3">
    <source>
        <dbReference type="Proteomes" id="UP000183952"/>
    </source>
</evidence>
<sequence length="172" mass="20532">MDKELFRKTEGKLYRYYRQKRKIEGYNRQIETLERSIEEIEQNIRDTNVTIDYFQNGQGIEERVQTSSTGSSYAESQIIKAITSLEKELGFKTRKIVKLKAKVRETKEFISYMEYNLSMLEEEDKQFIELKYGDGRNIIYISQTLNIAQATCYRKREELIHNIAQFENLIKK</sequence>
<proteinExistence type="predicted"/>
<dbReference type="SUPFAM" id="SSF46579">
    <property type="entry name" value="Prefoldin"/>
    <property type="match status" value="1"/>
</dbReference>
<keyword evidence="3" id="KW-1185">Reference proteome</keyword>